<dbReference type="InterPro" id="IPR027417">
    <property type="entry name" value="P-loop_NTPase"/>
</dbReference>
<feature type="transmembrane region" description="Helical" evidence="8">
    <location>
        <begin position="222"/>
        <end position="243"/>
    </location>
</feature>
<dbReference type="Gene3D" id="3.40.50.300">
    <property type="entry name" value="P-loop containing nucleotide triphosphate hydrolases"/>
    <property type="match status" value="1"/>
</dbReference>
<evidence type="ECO:0000259" key="9">
    <source>
        <dbReference type="PROSITE" id="PS50042"/>
    </source>
</evidence>
<dbReference type="SUPFAM" id="SSF90123">
    <property type="entry name" value="ABC transporter transmembrane region"/>
    <property type="match status" value="1"/>
</dbReference>
<dbReference type="Gene3D" id="2.60.120.10">
    <property type="entry name" value="Jelly Rolls"/>
    <property type="match status" value="1"/>
</dbReference>
<dbReference type="InterPro" id="IPR003593">
    <property type="entry name" value="AAA+_ATPase"/>
</dbReference>
<evidence type="ECO:0000259" key="10">
    <source>
        <dbReference type="PROSITE" id="PS50893"/>
    </source>
</evidence>
<dbReference type="CDD" id="cd00038">
    <property type="entry name" value="CAP_ED"/>
    <property type="match status" value="1"/>
</dbReference>
<keyword evidence="5 8" id="KW-1133">Transmembrane helix</keyword>
<dbReference type="InterPro" id="IPR036640">
    <property type="entry name" value="ABC1_TM_sf"/>
</dbReference>
<feature type="transmembrane region" description="Helical" evidence="8">
    <location>
        <begin position="116"/>
        <end position="137"/>
    </location>
</feature>
<dbReference type="PROSITE" id="PS50893">
    <property type="entry name" value="ABC_TRANSPORTER_2"/>
    <property type="match status" value="1"/>
</dbReference>
<dbReference type="Gene3D" id="1.20.1560.10">
    <property type="entry name" value="ABC transporter type 1, transmembrane domain"/>
    <property type="match status" value="1"/>
</dbReference>
<comment type="subcellular location">
    <subcellularLocation>
        <location evidence="1">Cell membrane</location>
        <topology evidence="1">Multi-pass membrane protein</topology>
    </subcellularLocation>
</comment>
<dbReference type="GO" id="GO:0005524">
    <property type="term" value="F:ATP binding"/>
    <property type="evidence" value="ECO:0007669"/>
    <property type="project" value="UniProtKB-KW"/>
</dbReference>
<feature type="transmembrane region" description="Helical" evidence="8">
    <location>
        <begin position="42"/>
        <end position="63"/>
    </location>
</feature>
<dbReference type="InterPro" id="IPR017871">
    <property type="entry name" value="ABC_transporter-like_CS"/>
</dbReference>
<dbReference type="SUPFAM" id="SSF52540">
    <property type="entry name" value="P-loop containing nucleoside triphosphate hydrolases"/>
    <property type="match status" value="1"/>
</dbReference>
<keyword evidence="13" id="KW-1185">Reference proteome</keyword>
<dbReference type="PROSITE" id="PS50042">
    <property type="entry name" value="CNMP_BINDING_3"/>
    <property type="match status" value="1"/>
</dbReference>
<dbReference type="PRINTS" id="PR00103">
    <property type="entry name" value="CAMPKINASE"/>
</dbReference>
<keyword evidence="2 8" id="KW-0812">Transmembrane</keyword>
<dbReference type="Pfam" id="PF00005">
    <property type="entry name" value="ABC_tran"/>
    <property type="match status" value="1"/>
</dbReference>
<dbReference type="InterPro" id="IPR039421">
    <property type="entry name" value="Type_1_exporter"/>
</dbReference>
<feature type="domain" description="ABC transmembrane type-1" evidence="11">
    <location>
        <begin position="11"/>
        <end position="288"/>
    </location>
</feature>
<dbReference type="SMART" id="SM00382">
    <property type="entry name" value="AAA"/>
    <property type="match status" value="1"/>
</dbReference>
<dbReference type="PROSITE" id="PS00211">
    <property type="entry name" value="ABC_TRANSPORTER_1"/>
    <property type="match status" value="1"/>
</dbReference>
<dbReference type="Proteomes" id="UP001527882">
    <property type="component" value="Unassembled WGS sequence"/>
</dbReference>
<evidence type="ECO:0000313" key="12">
    <source>
        <dbReference type="EMBL" id="MCZ8515639.1"/>
    </source>
</evidence>
<evidence type="ECO:0000256" key="3">
    <source>
        <dbReference type="ARBA" id="ARBA00022741"/>
    </source>
</evidence>
<feature type="domain" description="ABC transporter" evidence="10">
    <location>
        <begin position="324"/>
        <end position="558"/>
    </location>
</feature>
<keyword evidence="3" id="KW-0547">Nucleotide-binding</keyword>
<protein>
    <submittedName>
        <fullName evidence="12">ATP-binding cassette domain-containing protein</fullName>
    </submittedName>
</protein>
<name>A0ABT4QFK7_9BACL</name>
<dbReference type="InterPro" id="IPR014710">
    <property type="entry name" value="RmlC-like_jellyroll"/>
</dbReference>
<dbReference type="SUPFAM" id="SSF51206">
    <property type="entry name" value="cAMP-binding domain-like"/>
    <property type="match status" value="1"/>
</dbReference>
<organism evidence="12 13">
    <name type="scientific">Paenibacillus gyeongsangnamensis</name>
    <dbReference type="NCBI Taxonomy" id="3388067"/>
    <lineage>
        <taxon>Bacteria</taxon>
        <taxon>Bacillati</taxon>
        <taxon>Bacillota</taxon>
        <taxon>Bacilli</taxon>
        <taxon>Bacillales</taxon>
        <taxon>Paenibacillaceae</taxon>
        <taxon>Paenibacillus</taxon>
    </lineage>
</organism>
<dbReference type="InterPro" id="IPR000595">
    <property type="entry name" value="cNMP-bd_dom"/>
</dbReference>
<evidence type="ECO:0000256" key="6">
    <source>
        <dbReference type="ARBA" id="ARBA00023136"/>
    </source>
</evidence>
<dbReference type="PANTHER" id="PTHR43394:SF1">
    <property type="entry name" value="ATP-BINDING CASSETTE SUB-FAMILY B MEMBER 10, MITOCHONDRIAL"/>
    <property type="match status" value="1"/>
</dbReference>
<evidence type="ECO:0000256" key="7">
    <source>
        <dbReference type="ARBA" id="ARBA00023159"/>
    </source>
</evidence>
<dbReference type="RefSeq" id="WP_269884162.1">
    <property type="nucleotide sequence ID" value="NZ_JAQAGZ010000018.1"/>
</dbReference>
<feature type="transmembrane region" description="Helical" evidence="8">
    <location>
        <begin position="143"/>
        <end position="167"/>
    </location>
</feature>
<dbReference type="InterPro" id="IPR018488">
    <property type="entry name" value="cNMP-bd_CS"/>
</dbReference>
<evidence type="ECO:0000259" key="11">
    <source>
        <dbReference type="PROSITE" id="PS50929"/>
    </source>
</evidence>
<proteinExistence type="predicted"/>
<feature type="transmembrane region" description="Helical" evidence="8">
    <location>
        <begin position="249"/>
        <end position="272"/>
    </location>
</feature>
<keyword evidence="6 8" id="KW-0472">Membrane</keyword>
<comment type="caution">
    <text evidence="12">The sequence shown here is derived from an EMBL/GenBank/DDBJ whole genome shotgun (WGS) entry which is preliminary data.</text>
</comment>
<dbReference type="PANTHER" id="PTHR43394">
    <property type="entry name" value="ATP-DEPENDENT PERMEASE MDL1, MITOCHONDRIAL"/>
    <property type="match status" value="1"/>
</dbReference>
<accession>A0ABT4QFK7</accession>
<dbReference type="SMART" id="SM00100">
    <property type="entry name" value="cNMP"/>
    <property type="match status" value="1"/>
</dbReference>
<reference evidence="12 13" key="1">
    <citation type="submission" date="2022-12" db="EMBL/GenBank/DDBJ databases">
        <title>Draft genome sequence of Paenibacillus sp. dW9.</title>
        <authorList>
            <person name="Choi E.-W."/>
            <person name="Kim D.-U."/>
        </authorList>
    </citation>
    <scope>NUCLEOTIDE SEQUENCE [LARGE SCALE GENOMIC DNA]</scope>
    <source>
        <strain evidence="13">dW9</strain>
    </source>
</reference>
<dbReference type="EMBL" id="JAQAGZ010000018">
    <property type="protein sequence ID" value="MCZ8515639.1"/>
    <property type="molecule type" value="Genomic_DNA"/>
</dbReference>
<evidence type="ECO:0000313" key="13">
    <source>
        <dbReference type="Proteomes" id="UP001527882"/>
    </source>
</evidence>
<evidence type="ECO:0000256" key="8">
    <source>
        <dbReference type="SAM" id="Phobius"/>
    </source>
</evidence>
<dbReference type="InterPro" id="IPR018490">
    <property type="entry name" value="cNMP-bd_dom_sf"/>
</dbReference>
<dbReference type="PROSITE" id="PS50929">
    <property type="entry name" value="ABC_TM1F"/>
    <property type="match status" value="1"/>
</dbReference>
<feature type="domain" description="Cyclic nucleotide-binding" evidence="9">
    <location>
        <begin position="583"/>
        <end position="704"/>
    </location>
</feature>
<evidence type="ECO:0000256" key="4">
    <source>
        <dbReference type="ARBA" id="ARBA00022840"/>
    </source>
</evidence>
<evidence type="ECO:0000256" key="5">
    <source>
        <dbReference type="ARBA" id="ARBA00022989"/>
    </source>
</evidence>
<dbReference type="InterPro" id="IPR003439">
    <property type="entry name" value="ABC_transporter-like_ATP-bd"/>
</dbReference>
<evidence type="ECO:0000256" key="2">
    <source>
        <dbReference type="ARBA" id="ARBA00022692"/>
    </source>
</evidence>
<keyword evidence="4 12" id="KW-0067">ATP-binding</keyword>
<evidence type="ECO:0000256" key="1">
    <source>
        <dbReference type="ARBA" id="ARBA00004651"/>
    </source>
</evidence>
<keyword evidence="7" id="KW-0010">Activator</keyword>
<dbReference type="PROSITE" id="PS00889">
    <property type="entry name" value="CNMP_BINDING_2"/>
    <property type="match status" value="1"/>
</dbReference>
<dbReference type="InterPro" id="IPR011527">
    <property type="entry name" value="ABC1_TM_dom"/>
</dbReference>
<dbReference type="Pfam" id="PF00027">
    <property type="entry name" value="cNMP_binding"/>
    <property type="match status" value="1"/>
</dbReference>
<dbReference type="Pfam" id="PF00664">
    <property type="entry name" value="ABC_membrane"/>
    <property type="match status" value="1"/>
</dbReference>
<sequence>MRITLEKRLPLSAVCSSWSFTSLSFVSKTIVDRVIAEKNERLLGILLAVLLGGFLIHAACHVYKQYLLAQLGVDMQNDVRLQMFGHLQQLPVSYFGRVGRGTLTSRFTNDLASLQAAFLSLAQVIHALLAIIVYSGLNAWLHWSLALWSLAGAVLSLVMPALLNPLAMRLNDTLKTRQSAVQDLIQEHIGVQKTVRAFNLSGWEYDRLKQTTGALASLARRAAFVLQCIPLSVSSVLLLSQLVSLTAGAYLAIRGTISIGTLLAFQTIFLGIGQQVRELAKHIPALSSATGSCSRIEQLLEEAPEYRARTEAAASSMERVDKQIALNNVSFSYDSRTPILEGLQLTILAGRYAAIIGANGSGKSTLVNLIMRFYEPTTGSVEFDGTDTRVLPPETVREMIGYVSQDTELMQLSIMDNIRLGKTDVPDRAVMEAARLAGIHDWIAGLPEGYATGCGANGALLSGGQKQRVALARALVRNPSLLLLDEATSALDPDSEAFIHQLIRRLAGSTTIINVTHRLSSVQDADTIFLMDGGRLVRSGTHDELFAASELYRMLWNKQSGFAVSGDGRSAHVDAERLKRIPLFSGMDDEFLHYLCGCLVTEYIPAGEMVVERDGEGDKFYIVVRGQIEVLKLRPDSQEEVRVAVLEDGDHFGEISLMMSLPRTATIKTLTPCTFLTIQRSLFQTMLGKASPELRWRLEQSCRERLTY</sequence>
<gene>
    <name evidence="12" type="ORF">O9H85_25160</name>
</gene>
<dbReference type="CDD" id="cd07346">
    <property type="entry name" value="ABC_6TM_exporters"/>
    <property type="match status" value="1"/>
</dbReference>